<keyword evidence="2" id="KW-1185">Reference proteome</keyword>
<organism evidence="1 2">
    <name type="scientific">Neonectria magnoliae</name>
    <dbReference type="NCBI Taxonomy" id="2732573"/>
    <lineage>
        <taxon>Eukaryota</taxon>
        <taxon>Fungi</taxon>
        <taxon>Dikarya</taxon>
        <taxon>Ascomycota</taxon>
        <taxon>Pezizomycotina</taxon>
        <taxon>Sordariomycetes</taxon>
        <taxon>Hypocreomycetidae</taxon>
        <taxon>Hypocreales</taxon>
        <taxon>Nectriaceae</taxon>
        <taxon>Neonectria</taxon>
    </lineage>
</organism>
<comment type="caution">
    <text evidence="1">The sequence shown here is derived from an EMBL/GenBank/DDBJ whole genome shotgun (WGS) entry which is preliminary data.</text>
</comment>
<dbReference type="EMBL" id="JAZAVK010000204">
    <property type="protein sequence ID" value="KAK7416576.1"/>
    <property type="molecule type" value="Genomic_DNA"/>
</dbReference>
<reference evidence="1 2" key="1">
    <citation type="journal article" date="2025" name="Microbiol. Resour. Announc.">
        <title>Draft genome sequences for Neonectria magnoliae and Neonectria punicea, canker pathogens of Liriodendron tulipifera and Acer saccharum in West Virginia.</title>
        <authorList>
            <person name="Petronek H.M."/>
            <person name="Kasson M.T."/>
            <person name="Metheny A.M."/>
            <person name="Stauder C.M."/>
            <person name="Lovett B."/>
            <person name="Lynch S.C."/>
            <person name="Garnas J.R."/>
            <person name="Kasson L.R."/>
            <person name="Stajich J.E."/>
        </authorList>
    </citation>
    <scope>NUCLEOTIDE SEQUENCE [LARGE SCALE GENOMIC DNA]</scope>
    <source>
        <strain evidence="1 2">NRRL 64651</strain>
    </source>
</reference>
<protein>
    <submittedName>
        <fullName evidence="1">Uncharacterized protein</fullName>
    </submittedName>
</protein>
<name>A0ABR1H6A2_9HYPO</name>
<evidence type="ECO:0000313" key="1">
    <source>
        <dbReference type="EMBL" id="KAK7416576.1"/>
    </source>
</evidence>
<dbReference type="Proteomes" id="UP001498421">
    <property type="component" value="Unassembled WGS sequence"/>
</dbReference>
<accession>A0ABR1H6A2</accession>
<proteinExistence type="predicted"/>
<gene>
    <name evidence="1" type="ORF">QQZ08_011939</name>
</gene>
<evidence type="ECO:0000313" key="2">
    <source>
        <dbReference type="Proteomes" id="UP001498421"/>
    </source>
</evidence>
<sequence length="227" mass="26098">MTSKGLGVEFNLQECTDTPDADCFVVLNCESRDFSKASPVIYLKRIWVDEFARVIPHKKAHRKLLLVEGSAETAFVKHKPSQRSQFIRIIAETTHFTNDTKWDILNVHPKSRWANSVIHLRPNDFRIGQALALLRIQVDRSWCVPLLSDSAKWNVENNFWVVNHLKMKPNLDDLTSKSKEDINARSMPVSVAIEERHGTRNLELVLSIERLSRAALTSVRFGRRITQ</sequence>